<dbReference type="PANTHER" id="PTHR43654:SF1">
    <property type="entry name" value="ISOPENTENYL PHOSPHATE KINASE"/>
    <property type="match status" value="1"/>
</dbReference>
<dbReference type="Pfam" id="PF01472">
    <property type="entry name" value="PUA"/>
    <property type="match status" value="1"/>
</dbReference>
<protein>
    <recommendedName>
        <fullName evidence="8">Glutamate 5-kinase</fullName>
        <ecNumber evidence="8">2.7.2.11</ecNumber>
    </recommendedName>
    <alternativeName>
        <fullName evidence="8">Gamma-glutamyl kinase</fullName>
        <shortName evidence="8">GK</shortName>
    </alternativeName>
</protein>
<dbReference type="InterPro" id="IPR005715">
    <property type="entry name" value="Glu_5kinase/COase_Synthase"/>
</dbReference>
<dbReference type="CDD" id="cd21157">
    <property type="entry name" value="PUA_G5K"/>
    <property type="match status" value="1"/>
</dbReference>
<dbReference type="PRINTS" id="PR00474">
    <property type="entry name" value="GLU5KINASE"/>
</dbReference>
<dbReference type="InterPro" id="IPR019797">
    <property type="entry name" value="Glutamate_5-kinase_CS"/>
</dbReference>
<dbReference type="InterPro" id="IPR041739">
    <property type="entry name" value="G5K_ProB"/>
</dbReference>
<comment type="catalytic activity">
    <reaction evidence="8">
        <text>L-glutamate + ATP = L-glutamyl 5-phosphate + ADP</text>
        <dbReference type="Rhea" id="RHEA:14877"/>
        <dbReference type="ChEBI" id="CHEBI:29985"/>
        <dbReference type="ChEBI" id="CHEBI:30616"/>
        <dbReference type="ChEBI" id="CHEBI:58274"/>
        <dbReference type="ChEBI" id="CHEBI:456216"/>
        <dbReference type="EC" id="2.7.2.11"/>
    </reaction>
</comment>
<dbReference type="PIRSF" id="PIRSF000729">
    <property type="entry name" value="GK"/>
    <property type="match status" value="1"/>
</dbReference>
<dbReference type="CDD" id="cd04242">
    <property type="entry name" value="AAK_G5K_ProB"/>
    <property type="match status" value="1"/>
</dbReference>
<dbReference type="Gene3D" id="3.40.1160.10">
    <property type="entry name" value="Acetylglutamate kinase-like"/>
    <property type="match status" value="1"/>
</dbReference>
<name>A0ABN2TA14_9MICO</name>
<dbReference type="InterPro" id="IPR001048">
    <property type="entry name" value="Asp/Glu/Uridylate_kinase"/>
</dbReference>
<dbReference type="EC" id="2.7.2.11" evidence="8"/>
<dbReference type="PROSITE" id="PS50890">
    <property type="entry name" value="PUA"/>
    <property type="match status" value="1"/>
</dbReference>
<keyword evidence="11" id="KW-1185">Reference proteome</keyword>
<evidence type="ECO:0000256" key="2">
    <source>
        <dbReference type="ARBA" id="ARBA00022605"/>
    </source>
</evidence>
<dbReference type="HAMAP" id="MF_00456">
    <property type="entry name" value="ProB"/>
    <property type="match status" value="1"/>
</dbReference>
<dbReference type="SUPFAM" id="SSF53633">
    <property type="entry name" value="Carbamate kinase-like"/>
    <property type="match status" value="1"/>
</dbReference>
<keyword evidence="5 8" id="KW-0547">Nucleotide-binding</keyword>
<evidence type="ECO:0000256" key="3">
    <source>
        <dbReference type="ARBA" id="ARBA00022650"/>
    </source>
</evidence>
<evidence type="ECO:0000256" key="4">
    <source>
        <dbReference type="ARBA" id="ARBA00022679"/>
    </source>
</evidence>
<sequence length="387" mass="40672">MTSSDTQPMPELSEAREIVAEAKRVVVKIGSSSLTSVEGGLNRENLERVTNVLARHRAAGHEVILVSSGAVAAGLEPMGLTERPDDLATKQAAAAVGQSLVMAAYTDVLAEHGVVPAQVLLTAEDLMRRTSYRNAQRTIERLLALGCFPIVNENDAVATSEVRFGDNDRIAALVAHLAHADALILLSDVAALYTAPPGTPGAEAVDFVADQGDLEDLGIGGTGAAGVGSGGMQTKVQAATMAADSGIPTVLTSAPNVEAALHGDEIGTYFGVTHKRRQKRILWLGHLARTVGKVRVDAGAVKALEGRGTSLLAVGVTDVEGEFEAGDPVDVVGPRGDLVGRGFVNFSSEELPMMFGLTTEELGERYGQDYRKEVIHRNDLMLSDAVF</sequence>
<keyword evidence="7 8" id="KW-0067">ATP-binding</keyword>
<comment type="similarity">
    <text evidence="8">Belongs to the glutamate 5-kinase family.</text>
</comment>
<feature type="binding site" evidence="8">
    <location>
        <position position="28"/>
    </location>
    <ligand>
        <name>ATP</name>
        <dbReference type="ChEBI" id="CHEBI:30616"/>
    </ligand>
</feature>
<keyword evidence="4 8" id="KW-0808">Transferase</keyword>
<evidence type="ECO:0000256" key="5">
    <source>
        <dbReference type="ARBA" id="ARBA00022741"/>
    </source>
</evidence>
<dbReference type="Gene3D" id="2.30.130.10">
    <property type="entry name" value="PUA domain"/>
    <property type="match status" value="1"/>
</dbReference>
<comment type="pathway">
    <text evidence="8">Amino-acid biosynthesis; L-proline biosynthesis; L-glutamate 5-semialdehyde from L-glutamate: step 1/2.</text>
</comment>
<dbReference type="InterPro" id="IPR036974">
    <property type="entry name" value="PUA_sf"/>
</dbReference>
<feature type="binding site" evidence="8">
    <location>
        <begin position="187"/>
        <end position="188"/>
    </location>
    <ligand>
        <name>ATP</name>
        <dbReference type="ChEBI" id="CHEBI:30616"/>
    </ligand>
</feature>
<organism evidence="10 11">
    <name type="scientific">Brevibacterium samyangense</name>
    <dbReference type="NCBI Taxonomy" id="366888"/>
    <lineage>
        <taxon>Bacteria</taxon>
        <taxon>Bacillati</taxon>
        <taxon>Actinomycetota</taxon>
        <taxon>Actinomycetes</taxon>
        <taxon>Micrococcales</taxon>
        <taxon>Brevibacteriaceae</taxon>
        <taxon>Brevibacterium</taxon>
    </lineage>
</organism>
<keyword evidence="6 8" id="KW-0418">Kinase</keyword>
<dbReference type="PANTHER" id="PTHR43654">
    <property type="entry name" value="GLUTAMATE 5-KINASE"/>
    <property type="match status" value="1"/>
</dbReference>
<evidence type="ECO:0000313" key="11">
    <source>
        <dbReference type="Proteomes" id="UP001500755"/>
    </source>
</evidence>
<feature type="binding site" evidence="8">
    <location>
        <begin position="229"/>
        <end position="235"/>
    </location>
    <ligand>
        <name>ATP</name>
        <dbReference type="ChEBI" id="CHEBI:30616"/>
    </ligand>
</feature>
<dbReference type="InterPro" id="IPR036393">
    <property type="entry name" value="AceGlu_kinase-like_sf"/>
</dbReference>
<keyword evidence="3 8" id="KW-0641">Proline biosynthesis</keyword>
<evidence type="ECO:0000256" key="7">
    <source>
        <dbReference type="ARBA" id="ARBA00022840"/>
    </source>
</evidence>
<evidence type="ECO:0000313" key="10">
    <source>
        <dbReference type="EMBL" id="GAA2002979.1"/>
    </source>
</evidence>
<dbReference type="EMBL" id="BAAANO010000008">
    <property type="protein sequence ID" value="GAA2002979.1"/>
    <property type="molecule type" value="Genomic_DNA"/>
</dbReference>
<dbReference type="InterPro" id="IPR011529">
    <property type="entry name" value="Glu_5kinase"/>
</dbReference>
<gene>
    <name evidence="8 10" type="primary">proB</name>
    <name evidence="10" type="ORF">GCM10009755_09920</name>
</gene>
<accession>A0ABN2TA14</accession>
<evidence type="ECO:0000256" key="8">
    <source>
        <dbReference type="HAMAP-Rule" id="MF_00456"/>
    </source>
</evidence>
<dbReference type="SUPFAM" id="SSF88697">
    <property type="entry name" value="PUA domain-like"/>
    <property type="match status" value="1"/>
</dbReference>
<evidence type="ECO:0000256" key="1">
    <source>
        <dbReference type="ARBA" id="ARBA00022490"/>
    </source>
</evidence>
<comment type="caution">
    <text evidence="10">The sequence shown here is derived from an EMBL/GenBank/DDBJ whole genome shotgun (WGS) entry which is preliminary data.</text>
</comment>
<reference evidence="10 11" key="1">
    <citation type="journal article" date="2019" name="Int. J. Syst. Evol. Microbiol.">
        <title>The Global Catalogue of Microorganisms (GCM) 10K type strain sequencing project: providing services to taxonomists for standard genome sequencing and annotation.</title>
        <authorList>
            <consortium name="The Broad Institute Genomics Platform"/>
            <consortium name="The Broad Institute Genome Sequencing Center for Infectious Disease"/>
            <person name="Wu L."/>
            <person name="Ma J."/>
        </authorList>
    </citation>
    <scope>NUCLEOTIDE SEQUENCE [LARGE SCALE GENOMIC DNA]</scope>
    <source>
        <strain evidence="10 11">JCM 14546</strain>
    </source>
</reference>
<feature type="binding site" evidence="8">
    <location>
        <position position="167"/>
    </location>
    <ligand>
        <name>substrate</name>
    </ligand>
</feature>
<feature type="domain" description="PUA" evidence="9">
    <location>
        <begin position="292"/>
        <end position="371"/>
    </location>
</feature>
<feature type="binding site" evidence="8">
    <location>
        <position position="68"/>
    </location>
    <ligand>
        <name>substrate</name>
    </ligand>
</feature>
<dbReference type="NCBIfam" id="TIGR01027">
    <property type="entry name" value="proB"/>
    <property type="match status" value="1"/>
</dbReference>
<dbReference type="PROSITE" id="PS00902">
    <property type="entry name" value="GLUTAMATE_5_KINASE"/>
    <property type="match status" value="1"/>
</dbReference>
<keyword evidence="2 8" id="KW-0028">Amino-acid biosynthesis</keyword>
<dbReference type="Proteomes" id="UP001500755">
    <property type="component" value="Unassembled WGS sequence"/>
</dbReference>
<evidence type="ECO:0000256" key="6">
    <source>
        <dbReference type="ARBA" id="ARBA00022777"/>
    </source>
</evidence>
<comment type="subcellular location">
    <subcellularLocation>
        <location evidence="8">Cytoplasm</location>
    </subcellularLocation>
</comment>
<feature type="binding site" evidence="8">
    <location>
        <position position="155"/>
    </location>
    <ligand>
        <name>substrate</name>
    </ligand>
</feature>
<dbReference type="InterPro" id="IPR015947">
    <property type="entry name" value="PUA-like_sf"/>
</dbReference>
<dbReference type="InterPro" id="IPR002478">
    <property type="entry name" value="PUA"/>
</dbReference>
<proteinExistence type="inferred from homology"/>
<dbReference type="SMART" id="SM00359">
    <property type="entry name" value="PUA"/>
    <property type="match status" value="1"/>
</dbReference>
<evidence type="ECO:0000259" key="9">
    <source>
        <dbReference type="SMART" id="SM00359"/>
    </source>
</evidence>
<keyword evidence="1 8" id="KW-0963">Cytoplasm</keyword>
<dbReference type="InterPro" id="IPR001057">
    <property type="entry name" value="Glu/AcGlu_kinase"/>
</dbReference>
<comment type="function">
    <text evidence="8">Catalyzes the transfer of a phosphate group to glutamate to form L-glutamate 5-phosphate.</text>
</comment>
<dbReference type="Pfam" id="PF00696">
    <property type="entry name" value="AA_kinase"/>
    <property type="match status" value="1"/>
</dbReference>